<dbReference type="SUPFAM" id="SSF50044">
    <property type="entry name" value="SH3-domain"/>
    <property type="match status" value="1"/>
</dbReference>
<dbReference type="PANTHER" id="PTHR34408">
    <property type="entry name" value="FAMILY PROTEIN, PUTATIVE-RELATED"/>
    <property type="match status" value="1"/>
</dbReference>
<evidence type="ECO:0000256" key="5">
    <source>
        <dbReference type="SAM" id="MobiDB-lite"/>
    </source>
</evidence>
<feature type="compositionally biased region" description="Low complexity" evidence="5">
    <location>
        <begin position="327"/>
        <end position="348"/>
    </location>
</feature>
<evidence type="ECO:0000259" key="8">
    <source>
        <dbReference type="PROSITE" id="PS51935"/>
    </source>
</evidence>
<protein>
    <submittedName>
        <fullName evidence="9">SH3-domain-containing protein</fullName>
        <ecNumber evidence="9">3.4.-.-</ecNumber>
    </submittedName>
</protein>
<name>A0A9P1L092_PARSO</name>
<evidence type="ECO:0000256" key="2">
    <source>
        <dbReference type="ARBA" id="ARBA00022670"/>
    </source>
</evidence>
<dbReference type="Pfam" id="PF00877">
    <property type="entry name" value="NLPC_P60"/>
    <property type="match status" value="1"/>
</dbReference>
<dbReference type="Gene3D" id="2.30.30.40">
    <property type="entry name" value="SH3 Domains"/>
    <property type="match status" value="4"/>
</dbReference>
<dbReference type="AlphaFoldDB" id="A0A9P1L092"/>
<feature type="chain" id="PRO_5040438077" evidence="6">
    <location>
        <begin position="26"/>
        <end position="472"/>
    </location>
</feature>
<keyword evidence="6" id="KW-0732">Signal</keyword>
<feature type="region of interest" description="Disordered" evidence="5">
    <location>
        <begin position="325"/>
        <end position="349"/>
    </location>
</feature>
<evidence type="ECO:0000313" key="9">
    <source>
        <dbReference type="EMBL" id="CEO32813.1"/>
    </source>
</evidence>
<comment type="similarity">
    <text evidence="1">Belongs to the peptidase C40 family.</text>
</comment>
<feature type="domain" description="SH3b" evidence="7">
    <location>
        <begin position="187"/>
        <end position="250"/>
    </location>
</feature>
<reference evidence="10" key="1">
    <citation type="submission" date="2015-01" db="EMBL/GenBank/DDBJ databases">
        <authorList>
            <person name="Aslett A.Martin."/>
            <person name="De Silva Nishadi"/>
        </authorList>
    </citation>
    <scope>NUCLEOTIDE SEQUENCE [LARGE SCALE GENOMIC DNA]</scope>
    <source>
        <strain evidence="10">UMC4404</strain>
    </source>
</reference>
<dbReference type="InterPro" id="IPR000064">
    <property type="entry name" value="NLP_P60_dom"/>
</dbReference>
<evidence type="ECO:0000256" key="4">
    <source>
        <dbReference type="ARBA" id="ARBA00022807"/>
    </source>
</evidence>
<dbReference type="CDD" id="cd00174">
    <property type="entry name" value="SH3"/>
    <property type="match status" value="1"/>
</dbReference>
<accession>A0A9P1L092</accession>
<evidence type="ECO:0000256" key="1">
    <source>
        <dbReference type="ARBA" id="ARBA00007074"/>
    </source>
</evidence>
<feature type="region of interest" description="Disordered" evidence="5">
    <location>
        <begin position="163"/>
        <end position="184"/>
    </location>
</feature>
<dbReference type="SUPFAM" id="SSF54001">
    <property type="entry name" value="Cysteine proteinases"/>
    <property type="match status" value="1"/>
</dbReference>
<dbReference type="PROSITE" id="PS51781">
    <property type="entry name" value="SH3B"/>
    <property type="match status" value="4"/>
</dbReference>
<dbReference type="PANTHER" id="PTHR34408:SF1">
    <property type="entry name" value="GLYCOSYL HYDROLASE FAMILY 19 DOMAIN-CONTAINING PROTEIN HI_1415"/>
    <property type="match status" value="1"/>
</dbReference>
<dbReference type="GO" id="GO:0006508">
    <property type="term" value="P:proteolysis"/>
    <property type="evidence" value="ECO:0007669"/>
    <property type="project" value="UniProtKB-KW"/>
</dbReference>
<gene>
    <name evidence="9" type="primary">yafL_1</name>
    <name evidence="9" type="ORF">UMC4404_07931</name>
</gene>
<dbReference type="SMART" id="SM00287">
    <property type="entry name" value="SH3b"/>
    <property type="match status" value="4"/>
</dbReference>
<keyword evidence="4" id="KW-0788">Thiol protease</keyword>
<dbReference type="Pfam" id="PF08239">
    <property type="entry name" value="SH3_3"/>
    <property type="match status" value="4"/>
</dbReference>
<dbReference type="GO" id="GO:0008234">
    <property type="term" value="F:cysteine-type peptidase activity"/>
    <property type="evidence" value="ECO:0007669"/>
    <property type="project" value="UniProtKB-KW"/>
</dbReference>
<dbReference type="PROSITE" id="PS51935">
    <property type="entry name" value="NLPC_P60"/>
    <property type="match status" value="1"/>
</dbReference>
<evidence type="ECO:0000259" key="7">
    <source>
        <dbReference type="PROSITE" id="PS51781"/>
    </source>
</evidence>
<keyword evidence="2" id="KW-0645">Protease</keyword>
<evidence type="ECO:0000256" key="6">
    <source>
        <dbReference type="SAM" id="SignalP"/>
    </source>
</evidence>
<dbReference type="EC" id="3.4.-.-" evidence="9"/>
<feature type="domain" description="SH3b" evidence="7">
    <location>
        <begin position="28"/>
        <end position="91"/>
    </location>
</feature>
<feature type="domain" description="SH3b" evidence="7">
    <location>
        <begin position="101"/>
        <end position="164"/>
    </location>
</feature>
<dbReference type="Proteomes" id="UP000049685">
    <property type="component" value="Unassembled WGS sequence"/>
</dbReference>
<proteinExistence type="inferred from homology"/>
<feature type="domain" description="SH3b" evidence="7">
    <location>
        <begin position="267"/>
        <end position="330"/>
    </location>
</feature>
<feature type="domain" description="NlpC/P60" evidence="8">
    <location>
        <begin position="349"/>
        <end position="472"/>
    </location>
</feature>
<dbReference type="InterPro" id="IPR052354">
    <property type="entry name" value="Cell_Wall_Dynamics_Protein"/>
</dbReference>
<dbReference type="InterPro" id="IPR003646">
    <property type="entry name" value="SH3-like_bac-type"/>
</dbReference>
<evidence type="ECO:0000256" key="3">
    <source>
        <dbReference type="ARBA" id="ARBA00022801"/>
    </source>
</evidence>
<keyword evidence="3 9" id="KW-0378">Hydrolase</keyword>
<sequence length="472" mass="48711">MFDRKIATAVSITSLGIVLSGTAVFANSKTGTVTASALNIRSGPSTSYSVITNVYKGDKLEILETSNGWYKVKLANGKTGWGSGKYISVSGESDNNTSTTGKTGIVTADALHVRTGPSTSYSKLTKVYQGQSVSIIDSSDGWHKIKTPSGHVGWSSGEFISLSGGSTNGGNDNNSNSGSNTDNSLAGKKATITASALNVRSGPSTGYNVIGTTYQGNTVEIITSSNGWHKVKLSNGQVGWVSGQYVSLSGDAGNSGNGGSTETPSTGKKATVTASALNVRSGPSTSNGVIGTVYKGNTVEILENSNGWSKIKTSSGQVGWASSQYLSTSGDSSNNGNSGNTSGGETTNPNKAQAIINLAKAQLGKPYVWGAEGPNAFDCSGLTYYVYGQNGVSLPRTAREQSNVGTTISQSQLQPGDLIFSSTDGSGRVTHVGIYIGNGQMIHAPQEGDVVKVTNSNSSYWQSTFVTAKRVL</sequence>
<comment type="caution">
    <text evidence="9">The sequence shown here is derived from an EMBL/GenBank/DDBJ whole genome shotgun (WGS) entry which is preliminary data.</text>
</comment>
<dbReference type="Gene3D" id="3.90.1720.10">
    <property type="entry name" value="endopeptidase domain like (from Nostoc punctiforme)"/>
    <property type="match status" value="1"/>
</dbReference>
<dbReference type="RefSeq" id="WP_057540245.1">
    <property type="nucleotide sequence ID" value="NZ_CDNK01000003.1"/>
</dbReference>
<dbReference type="InterPro" id="IPR036028">
    <property type="entry name" value="SH3-like_dom_sf"/>
</dbReference>
<dbReference type="EMBL" id="CDNY01000003">
    <property type="protein sequence ID" value="CEO32813.1"/>
    <property type="molecule type" value="Genomic_DNA"/>
</dbReference>
<dbReference type="InterPro" id="IPR038765">
    <property type="entry name" value="Papain-like_cys_pep_sf"/>
</dbReference>
<evidence type="ECO:0000313" key="10">
    <source>
        <dbReference type="Proteomes" id="UP000049685"/>
    </source>
</evidence>
<organism evidence="9 10">
    <name type="scientific">Paraclostridium sordellii</name>
    <name type="common">Clostridium sordellii</name>
    <dbReference type="NCBI Taxonomy" id="1505"/>
    <lineage>
        <taxon>Bacteria</taxon>
        <taxon>Bacillati</taxon>
        <taxon>Bacillota</taxon>
        <taxon>Clostridia</taxon>
        <taxon>Peptostreptococcales</taxon>
        <taxon>Peptostreptococcaceae</taxon>
        <taxon>Paraclostridium</taxon>
    </lineage>
</organism>
<feature type="signal peptide" evidence="6">
    <location>
        <begin position="1"/>
        <end position="25"/>
    </location>
</feature>